<dbReference type="EMBL" id="JQ340175">
    <property type="protein sequence ID" value="AFH75159.1"/>
    <property type="molecule type" value="Genomic_DNA"/>
</dbReference>
<keyword evidence="1" id="KW-0812">Transmembrane</keyword>
<name>I0CEE6_9ACTN</name>
<gene>
    <name evidence="2" type="ORF">pCQ4.34c</name>
</gene>
<proteinExistence type="predicted"/>
<protein>
    <submittedName>
        <fullName evidence="2">Uncharacterized protein</fullName>
    </submittedName>
</protein>
<evidence type="ECO:0000256" key="1">
    <source>
        <dbReference type="SAM" id="Phobius"/>
    </source>
</evidence>
<feature type="transmembrane region" description="Helical" evidence="1">
    <location>
        <begin position="50"/>
        <end position="68"/>
    </location>
</feature>
<sequence>MAGPPGLAPNSGVRADRCARTAGHRLCPSGARLRLQGEGGVMWRFFRQPYPWWVGAFLIAPAIVAGLAKATYWSWRLWDYAQQATGPW</sequence>
<reference evidence="2" key="1">
    <citation type="submission" date="2011-12" db="EMBL/GenBank/DDBJ databases">
        <title>Complete nucleotide sequence of Streptomyces circular plasmid pCQ4.</title>
        <authorList>
            <person name="Cheng Q."/>
            <person name="Tian X."/>
            <person name="Qin Z."/>
        </authorList>
    </citation>
    <scope>NUCLEOTIDE SEQUENCE</scope>
    <source>
        <strain evidence="2">W75</strain>
        <plasmid evidence="2">pCQ4</plasmid>
    </source>
</reference>
<geneLocation type="plasmid" evidence="2">
    <name>pCQ4</name>
</geneLocation>
<evidence type="ECO:0000313" key="2">
    <source>
        <dbReference type="EMBL" id="AFH75159.1"/>
    </source>
</evidence>
<organism evidence="2">
    <name type="scientific">Streptomyces sp. W75</name>
    <dbReference type="NCBI Taxonomy" id="1170711"/>
    <lineage>
        <taxon>Bacteria</taxon>
        <taxon>Bacillati</taxon>
        <taxon>Actinomycetota</taxon>
        <taxon>Actinomycetes</taxon>
        <taxon>Kitasatosporales</taxon>
        <taxon>Streptomycetaceae</taxon>
        <taxon>Streptomyces</taxon>
    </lineage>
</organism>
<keyword evidence="1" id="KW-1133">Transmembrane helix</keyword>
<dbReference type="AlphaFoldDB" id="I0CEE6"/>
<keyword evidence="2" id="KW-0614">Plasmid</keyword>
<accession>I0CEE6</accession>
<keyword evidence="1" id="KW-0472">Membrane</keyword>